<reference evidence="1 2" key="1">
    <citation type="journal article" date="2015" name="Nature">
        <title>rRNA introns, odd ribosomes, and small enigmatic genomes across a large radiation of phyla.</title>
        <authorList>
            <person name="Brown C.T."/>
            <person name="Hug L.A."/>
            <person name="Thomas B.C."/>
            <person name="Sharon I."/>
            <person name="Castelle C.J."/>
            <person name="Singh A."/>
            <person name="Wilkins M.J."/>
            <person name="Williams K.H."/>
            <person name="Banfield J.F."/>
        </authorList>
    </citation>
    <scope>NUCLEOTIDE SEQUENCE [LARGE SCALE GENOMIC DNA]</scope>
</reference>
<gene>
    <name evidence="1" type="ORF">UY22_C0011G0016</name>
</gene>
<organism evidence="1 2">
    <name type="scientific">Candidatus Amesbacteria bacterium GW2011_GWC1_48_10</name>
    <dbReference type="NCBI Taxonomy" id="1618365"/>
    <lineage>
        <taxon>Bacteria</taxon>
        <taxon>Candidatus Amesiibacteriota</taxon>
    </lineage>
</organism>
<protein>
    <submittedName>
        <fullName evidence="1">Uncharacterized protein</fullName>
    </submittedName>
</protein>
<dbReference type="AlphaFoldDB" id="A0A0G1UKF6"/>
<accession>A0A0G1UKF6</accession>
<dbReference type="EMBL" id="LCPE01000011">
    <property type="protein sequence ID" value="KKU94609.1"/>
    <property type="molecule type" value="Genomic_DNA"/>
</dbReference>
<dbReference type="Proteomes" id="UP000034877">
    <property type="component" value="Unassembled WGS sequence"/>
</dbReference>
<evidence type="ECO:0000313" key="2">
    <source>
        <dbReference type="Proteomes" id="UP000034877"/>
    </source>
</evidence>
<proteinExistence type="predicted"/>
<sequence>MTTSQFLSQLVKDTNKYSLTESDNKTIQREGIKKFIFYRLNSTKYRAQATSEDYLQKVIDKISLSVDCREPLHITLPFGATKNPYLPTAPGIDWAEVFNIAYIREYLAPIAAAYEHGVLLDYISVAAFEERVNNIPQRDINKYDHQFTQLINLFQKYLPNNMQLSYSRVSDKIPQKELIRRINIIVTRLRKSWNNQPKEVRDRKLFRAQRNCLYDPKAKNIETILLKSALGHDAFCSESWTTKAAPWDEKDMIALGHSYTTGWAIHVRSSRGSSVNYWSGIGILAKRAGEYIPTVYSPRQLETIKHRLKQETAGIFTKSISKLSQIPILYE</sequence>
<comment type="caution">
    <text evidence="1">The sequence shown here is derived from an EMBL/GenBank/DDBJ whole genome shotgun (WGS) entry which is preliminary data.</text>
</comment>
<name>A0A0G1UKF6_9BACT</name>
<evidence type="ECO:0000313" key="1">
    <source>
        <dbReference type="EMBL" id="KKU94609.1"/>
    </source>
</evidence>